<sequence>MSPQLLTILVLVAMFAIATFLPINIGALAFVAAFLVGTLALAMDTDTILAGFPADLFLTLVGVTYLFAIAKNNGTVDLLVRGAVRLVGGYVIAIPWVMFAITALLTAVGALSPAAVAIIAPIALGFAAKYRISPLLMGMMVVHGAQGGGFSPASVYGVTVNGIVAESDLPLAPLTLFFGSLLFNLAISAVLFLALGGHRLIGVHARDFETAAVGGGAGGGMPAEGAPATGGASGGTDAEAKDATAGTTTTATTTTTAATATKDATSTTGADAAGDRPAGGFRFDQAATILGLIVLGVLALGFGLDVGFVAITVTVVLALLSPAAQKGAISQISWSTVLLITGMLTFVGVMEEAGTIEYVGNGAAGLAAPLLVALLLCYIGGIVSAFASSAAILGATIPLAVPFLLQGDIGAVGVITALAVASTIVDVSPFSTNGALVLANATGVEPDRFYRQILVYSAIVVLVGPLLAWGVLVLPGWL</sequence>
<feature type="transmembrane region" description="Helical" evidence="2">
    <location>
        <begin position="7"/>
        <end position="36"/>
    </location>
</feature>
<dbReference type="GO" id="GO:0015232">
    <property type="term" value="F:heme transmembrane transporter activity"/>
    <property type="evidence" value="ECO:0007669"/>
    <property type="project" value="InterPro"/>
</dbReference>
<feature type="transmembrane region" description="Helical" evidence="2">
    <location>
        <begin position="453"/>
        <end position="477"/>
    </location>
</feature>
<reference evidence="4" key="1">
    <citation type="submission" date="2021-10" db="EMBL/GenBank/DDBJ databases">
        <title>Streptomonospora sp. nov., isolated from mangrove soil.</title>
        <authorList>
            <person name="Chen X."/>
            <person name="Ge X."/>
            <person name="Liu W."/>
        </authorList>
    </citation>
    <scope>NUCLEOTIDE SEQUENCE</scope>
    <source>
        <strain evidence="4">S1-112</strain>
    </source>
</reference>
<feature type="transmembrane region" description="Helical" evidence="2">
    <location>
        <begin position="110"/>
        <end position="128"/>
    </location>
</feature>
<keyword evidence="2" id="KW-1133">Transmembrane helix</keyword>
<protein>
    <recommendedName>
        <fullName evidence="3">Dicarboxylate carrier MatC N-terminal domain-containing protein</fullName>
    </recommendedName>
</protein>
<accession>A0A9X3NNK5</accession>
<keyword evidence="2" id="KW-0472">Membrane</keyword>
<evidence type="ECO:0000256" key="2">
    <source>
        <dbReference type="SAM" id="Phobius"/>
    </source>
</evidence>
<evidence type="ECO:0000313" key="4">
    <source>
        <dbReference type="EMBL" id="MDA0563840.1"/>
    </source>
</evidence>
<feature type="transmembrane region" description="Helical" evidence="2">
    <location>
        <begin position="82"/>
        <end position="104"/>
    </location>
</feature>
<organism evidence="4 5">
    <name type="scientific">Streptomonospora mangrovi</name>
    <dbReference type="NCBI Taxonomy" id="2883123"/>
    <lineage>
        <taxon>Bacteria</taxon>
        <taxon>Bacillati</taxon>
        <taxon>Actinomycetota</taxon>
        <taxon>Actinomycetes</taxon>
        <taxon>Streptosporangiales</taxon>
        <taxon>Nocardiopsidaceae</taxon>
        <taxon>Streptomonospora</taxon>
    </lineage>
</organism>
<feature type="compositionally biased region" description="Low complexity" evidence="1">
    <location>
        <begin position="243"/>
        <end position="254"/>
    </location>
</feature>
<feature type="transmembrane region" description="Helical" evidence="2">
    <location>
        <begin position="332"/>
        <end position="350"/>
    </location>
</feature>
<dbReference type="Pfam" id="PF07158">
    <property type="entry name" value="MatC_N"/>
    <property type="match status" value="1"/>
</dbReference>
<feature type="transmembrane region" description="Helical" evidence="2">
    <location>
        <begin position="289"/>
        <end position="320"/>
    </location>
</feature>
<proteinExistence type="predicted"/>
<evidence type="ECO:0000259" key="3">
    <source>
        <dbReference type="Pfam" id="PF07158"/>
    </source>
</evidence>
<dbReference type="RefSeq" id="WP_270071125.1">
    <property type="nucleotide sequence ID" value="NZ_JAJAQC010000007.1"/>
</dbReference>
<keyword evidence="2" id="KW-0812">Transmembrane</keyword>
<feature type="transmembrane region" description="Helical" evidence="2">
    <location>
        <begin position="135"/>
        <end position="156"/>
    </location>
</feature>
<dbReference type="InterPro" id="IPR003568">
    <property type="entry name" value="Cyt_c_biogenesis_CcmF"/>
</dbReference>
<dbReference type="Proteomes" id="UP001140076">
    <property type="component" value="Unassembled WGS sequence"/>
</dbReference>
<feature type="transmembrane region" description="Helical" evidence="2">
    <location>
        <begin position="48"/>
        <end position="70"/>
    </location>
</feature>
<dbReference type="EMBL" id="JAJAQC010000007">
    <property type="protein sequence ID" value="MDA0563840.1"/>
    <property type="molecule type" value="Genomic_DNA"/>
</dbReference>
<dbReference type="GO" id="GO:0016020">
    <property type="term" value="C:membrane"/>
    <property type="evidence" value="ECO:0007669"/>
    <property type="project" value="InterPro"/>
</dbReference>
<dbReference type="InterPro" id="IPR009827">
    <property type="entry name" value="MatC_N"/>
</dbReference>
<feature type="transmembrane region" description="Helical" evidence="2">
    <location>
        <begin position="176"/>
        <end position="196"/>
    </location>
</feature>
<feature type="region of interest" description="Disordered" evidence="1">
    <location>
        <begin position="219"/>
        <end position="254"/>
    </location>
</feature>
<dbReference type="AlphaFoldDB" id="A0A9X3NNK5"/>
<gene>
    <name evidence="4" type="ORF">LG943_05790</name>
</gene>
<evidence type="ECO:0000256" key="1">
    <source>
        <dbReference type="SAM" id="MobiDB-lite"/>
    </source>
</evidence>
<keyword evidence="5" id="KW-1185">Reference proteome</keyword>
<feature type="transmembrane region" description="Helical" evidence="2">
    <location>
        <begin position="409"/>
        <end position="432"/>
    </location>
</feature>
<comment type="caution">
    <text evidence="4">The sequence shown here is derived from an EMBL/GenBank/DDBJ whole genome shotgun (WGS) entry which is preliminary data.</text>
</comment>
<feature type="transmembrane region" description="Helical" evidence="2">
    <location>
        <begin position="370"/>
        <end position="397"/>
    </location>
</feature>
<feature type="domain" description="Dicarboxylate carrier MatC N-terminal" evidence="3">
    <location>
        <begin position="1"/>
        <end position="149"/>
    </location>
</feature>
<dbReference type="PRINTS" id="PR01411">
    <property type="entry name" value="CCMFBIOGNSIS"/>
</dbReference>
<evidence type="ECO:0000313" key="5">
    <source>
        <dbReference type="Proteomes" id="UP001140076"/>
    </source>
</evidence>
<name>A0A9X3NNK5_9ACTN</name>
<dbReference type="GO" id="GO:0017004">
    <property type="term" value="P:cytochrome complex assembly"/>
    <property type="evidence" value="ECO:0007669"/>
    <property type="project" value="InterPro"/>
</dbReference>